<proteinExistence type="predicted"/>
<keyword evidence="2" id="KW-1185">Reference proteome</keyword>
<dbReference type="EMBL" id="OCND01000011">
    <property type="protein sequence ID" value="SOD56811.1"/>
    <property type="molecule type" value="Genomic_DNA"/>
</dbReference>
<protein>
    <submittedName>
        <fullName evidence="1">Uncharacterized protein</fullName>
    </submittedName>
</protein>
<reference evidence="1 2" key="1">
    <citation type="submission" date="2017-09" db="EMBL/GenBank/DDBJ databases">
        <authorList>
            <person name="Ehlers B."/>
            <person name="Leendertz F.H."/>
        </authorList>
    </citation>
    <scope>NUCLEOTIDE SEQUENCE [LARGE SCALE GENOMIC DNA]</scope>
    <source>
        <strain evidence="1 2">CGMCC 1.10978</strain>
    </source>
</reference>
<sequence>MDESKPQAAGTALEAVLQAGMAYADFRKQVLAQGWTPVPDAQCKANVVGENHDAVCSQDPDLATCKVCDQMTELSACSGDGRCMVRFRHDASGESLEATGYGMIEDWNVSGEDSRLQLSRWSFSKDSSP</sequence>
<evidence type="ECO:0000313" key="2">
    <source>
        <dbReference type="Proteomes" id="UP000219374"/>
    </source>
</evidence>
<accession>A0A286DDT3</accession>
<name>A0A286DDT3_9GAMM</name>
<gene>
    <name evidence="1" type="ORF">SAMN06296416_11120</name>
</gene>
<dbReference type="Proteomes" id="UP000219374">
    <property type="component" value="Unassembled WGS sequence"/>
</dbReference>
<organism evidence="1 2">
    <name type="scientific">Pseudoxanthomonas wuyuanensis</name>
    <dbReference type="NCBI Taxonomy" id="1073196"/>
    <lineage>
        <taxon>Bacteria</taxon>
        <taxon>Pseudomonadati</taxon>
        <taxon>Pseudomonadota</taxon>
        <taxon>Gammaproteobacteria</taxon>
        <taxon>Lysobacterales</taxon>
        <taxon>Lysobacteraceae</taxon>
        <taxon>Pseudoxanthomonas</taxon>
    </lineage>
</organism>
<evidence type="ECO:0000313" key="1">
    <source>
        <dbReference type="EMBL" id="SOD56811.1"/>
    </source>
</evidence>
<dbReference type="AlphaFoldDB" id="A0A286DDT3"/>